<reference evidence="2 3" key="1">
    <citation type="submission" date="2015-01" db="EMBL/GenBank/DDBJ databases">
        <title>Genome of Sphingomonas taxi strain 30a.</title>
        <authorList>
            <person name="Eevers N."/>
            <person name="Van Hamme J."/>
            <person name="Bottos E."/>
            <person name="Weyens N."/>
            <person name="Vangronsveld J."/>
        </authorList>
    </citation>
    <scope>NUCLEOTIDE SEQUENCE [LARGE SCALE GENOMIC DNA]</scope>
    <source>
        <strain evidence="2 3">30a</strain>
    </source>
</reference>
<gene>
    <name evidence="2" type="ORF">SR41_08550</name>
</gene>
<evidence type="ECO:0000313" key="3">
    <source>
        <dbReference type="Proteomes" id="UP000033203"/>
    </source>
</evidence>
<evidence type="ECO:0000256" key="1">
    <source>
        <dbReference type="SAM" id="MobiDB-lite"/>
    </source>
</evidence>
<accession>A0A0D1ML71</accession>
<name>A0A0D1ML71_9SPHN</name>
<dbReference type="Proteomes" id="UP000033203">
    <property type="component" value="Unassembled WGS sequence"/>
</dbReference>
<comment type="caution">
    <text evidence="2">The sequence shown here is derived from an EMBL/GenBank/DDBJ whole genome shotgun (WGS) entry which is preliminary data.</text>
</comment>
<sequence>MRLFERIATWFEDWTLPARPGIGSDGMDINPATGLPTLAGAGTPDVAGNPYGSIRSHDYESDWQRHDRWDSGAHDHFQHHDSWSASSHDPWRD</sequence>
<organism evidence="2 3">
    <name type="scientific">Sphingomonas melonis</name>
    <dbReference type="NCBI Taxonomy" id="152682"/>
    <lineage>
        <taxon>Bacteria</taxon>
        <taxon>Pseudomonadati</taxon>
        <taxon>Pseudomonadota</taxon>
        <taxon>Alphaproteobacteria</taxon>
        <taxon>Sphingomonadales</taxon>
        <taxon>Sphingomonadaceae</taxon>
        <taxon>Sphingomonas</taxon>
    </lineage>
</organism>
<dbReference type="PATRIC" id="fig|1549858.7.peg.621"/>
<proteinExistence type="predicted"/>
<feature type="region of interest" description="Disordered" evidence="1">
    <location>
        <begin position="25"/>
        <end position="54"/>
    </location>
</feature>
<protein>
    <submittedName>
        <fullName evidence="2">Uncharacterized protein</fullName>
    </submittedName>
</protein>
<dbReference type="AlphaFoldDB" id="A0A0D1ML71"/>
<evidence type="ECO:0000313" key="2">
    <source>
        <dbReference type="EMBL" id="KIU28251.1"/>
    </source>
</evidence>
<dbReference type="EMBL" id="JXTP01000033">
    <property type="protein sequence ID" value="KIU28251.1"/>
    <property type="molecule type" value="Genomic_DNA"/>
</dbReference>